<keyword evidence="2" id="KW-0378">Hydrolase</keyword>
<dbReference type="InterPro" id="IPR036866">
    <property type="entry name" value="RibonucZ/Hydroxyglut_hydro"/>
</dbReference>
<dbReference type="SUPFAM" id="SSF56281">
    <property type="entry name" value="Metallo-hydrolase/oxidoreductase"/>
    <property type="match status" value="1"/>
</dbReference>
<dbReference type="Gene3D" id="3.60.15.10">
    <property type="entry name" value="Ribonuclease Z/Hydroxyacylglutathione hydrolase-like"/>
    <property type="match status" value="1"/>
</dbReference>
<evidence type="ECO:0000313" key="3">
    <source>
        <dbReference type="Proteomes" id="UP000192591"/>
    </source>
</evidence>
<dbReference type="CDD" id="cd16282">
    <property type="entry name" value="metallo-hydrolase-like_MBL-fold"/>
    <property type="match status" value="1"/>
</dbReference>
<dbReference type="InterPro" id="IPR050855">
    <property type="entry name" value="NDM-1-like"/>
</dbReference>
<sequence>MTETVPAPRWRELAPGVFTRRYAGWDLSVGLVVGAARCLVVDTREGPDEGAELAAAVREITSLPWSVVLTHDHFDHADGLPAFLPCEVWAHPACAAALRERDRAVPDYRPVDGRVELDLGGRSVVLDHPGAAHSRGDVYVHVPGTGVVFAGDLVEHVPGGSFGTESFGADTTLAGWPPALTRLLGLAPHTVVPGHGEVVGPGFLARCRDELRLLLDLHHAVRAGELSPDAAAARSRLPADVTVAALAAPG</sequence>
<dbReference type="PANTHER" id="PTHR42951:SF4">
    <property type="entry name" value="ACYL-COENZYME A THIOESTERASE MBLAC2"/>
    <property type="match status" value="1"/>
</dbReference>
<dbReference type="Pfam" id="PF00753">
    <property type="entry name" value="Lactamase_B"/>
    <property type="match status" value="1"/>
</dbReference>
<dbReference type="RefSeq" id="WP_081194934.1">
    <property type="nucleotide sequence ID" value="NZ_MWIH01000009.1"/>
</dbReference>
<gene>
    <name evidence="2" type="ORF">B1813_21220</name>
</gene>
<feature type="domain" description="Metallo-beta-lactamase" evidence="1">
    <location>
        <begin position="26"/>
        <end position="195"/>
    </location>
</feature>
<dbReference type="SMART" id="SM00849">
    <property type="entry name" value="Lactamase_B"/>
    <property type="match status" value="1"/>
</dbReference>
<evidence type="ECO:0000259" key="1">
    <source>
        <dbReference type="SMART" id="SM00849"/>
    </source>
</evidence>
<keyword evidence="3" id="KW-1185">Reference proteome</keyword>
<dbReference type="PANTHER" id="PTHR42951">
    <property type="entry name" value="METALLO-BETA-LACTAMASE DOMAIN-CONTAINING"/>
    <property type="match status" value="1"/>
</dbReference>
<dbReference type="AlphaFoldDB" id="A0A1V8ZXD6"/>
<dbReference type="Proteomes" id="UP000192591">
    <property type="component" value="Unassembled WGS sequence"/>
</dbReference>
<dbReference type="InterPro" id="IPR001279">
    <property type="entry name" value="Metallo-B-lactamas"/>
</dbReference>
<accession>A0A1V8ZXD6</accession>
<dbReference type="EMBL" id="MWIH01000009">
    <property type="protein sequence ID" value="OQO89461.1"/>
    <property type="molecule type" value="Genomic_DNA"/>
</dbReference>
<comment type="caution">
    <text evidence="2">The sequence shown here is derived from an EMBL/GenBank/DDBJ whole genome shotgun (WGS) entry which is preliminary data.</text>
</comment>
<evidence type="ECO:0000313" key="2">
    <source>
        <dbReference type="EMBL" id="OQO89461.1"/>
    </source>
</evidence>
<dbReference type="GO" id="GO:0016787">
    <property type="term" value="F:hydrolase activity"/>
    <property type="evidence" value="ECO:0007669"/>
    <property type="project" value="UniProtKB-KW"/>
</dbReference>
<name>A0A1V8ZXD6_SACPI</name>
<proteinExistence type="predicted"/>
<dbReference type="STRING" id="1962155.B1813_21220"/>
<protein>
    <submittedName>
        <fullName evidence="2">MBL fold metallo-hydrolase</fullName>
    </submittedName>
</protein>
<reference evidence="2 3" key="1">
    <citation type="submission" date="2017-02" db="EMBL/GenBank/DDBJ databases">
        <title>Draft genome of Saccharomonospora sp. 154.</title>
        <authorList>
            <person name="Alonso-Carmona G.S."/>
            <person name="De La Haba R."/>
            <person name="Vera-Gargallo B."/>
            <person name="Sandoval-Trujillo A.H."/>
            <person name="Ramirez-Duran N."/>
            <person name="Ventosa A."/>
        </authorList>
    </citation>
    <scope>NUCLEOTIDE SEQUENCE [LARGE SCALE GENOMIC DNA]</scope>
    <source>
        <strain evidence="2 3">LRS4.154</strain>
    </source>
</reference>
<organism evidence="2 3">
    <name type="scientific">Saccharomonospora piscinae</name>
    <dbReference type="NCBI Taxonomy" id="687388"/>
    <lineage>
        <taxon>Bacteria</taxon>
        <taxon>Bacillati</taxon>
        <taxon>Actinomycetota</taxon>
        <taxon>Actinomycetes</taxon>
        <taxon>Pseudonocardiales</taxon>
        <taxon>Pseudonocardiaceae</taxon>
        <taxon>Saccharomonospora</taxon>
    </lineage>
</organism>